<keyword evidence="14" id="KW-0131">Cell cycle</keyword>
<comment type="subcellular location">
    <subcellularLocation>
        <location evidence="3">Chromosome</location>
        <location evidence="3">Centromere</location>
        <location evidence="3">Kinetochore</location>
    </subcellularLocation>
    <subcellularLocation>
        <location evidence="2">Cytoplasm</location>
        <location evidence="2">Cytoskeleton</location>
        <location evidence="2">Spindle</location>
    </subcellularLocation>
    <subcellularLocation>
        <location evidence="1">Nucleus</location>
    </subcellularLocation>
</comment>
<evidence type="ECO:0000256" key="10">
    <source>
        <dbReference type="ARBA" id="ARBA00022829"/>
    </source>
</evidence>
<reference evidence="18" key="1">
    <citation type="submission" date="2022-07" db="EMBL/GenBank/DDBJ databases">
        <title>The genome of Lyophyllum shimeji provides insight into the initial evolution of ectomycorrhizal fungal genome.</title>
        <authorList>
            <person name="Kobayashi Y."/>
            <person name="Shibata T."/>
            <person name="Hirakawa H."/>
            <person name="Shigenobu S."/>
            <person name="Nishiyama T."/>
            <person name="Yamada A."/>
            <person name="Hasebe M."/>
            <person name="Kawaguchi M."/>
        </authorList>
    </citation>
    <scope>NUCLEOTIDE SEQUENCE</scope>
    <source>
        <strain evidence="18">AT787</strain>
    </source>
</reference>
<protein>
    <recommendedName>
        <fullName evidence="16">DASH complex subunit DAD3</fullName>
    </recommendedName>
    <alternativeName>
        <fullName evidence="17">Outer kinetochore protein DAD3</fullName>
    </alternativeName>
</protein>
<evidence type="ECO:0000256" key="1">
    <source>
        <dbReference type="ARBA" id="ARBA00004123"/>
    </source>
</evidence>
<evidence type="ECO:0000256" key="17">
    <source>
        <dbReference type="ARBA" id="ARBA00044305"/>
    </source>
</evidence>
<dbReference type="AlphaFoldDB" id="A0A9P3PF24"/>
<dbReference type="EMBL" id="BRPK01000002">
    <property type="protein sequence ID" value="GLB34800.1"/>
    <property type="molecule type" value="Genomic_DNA"/>
</dbReference>
<dbReference type="PANTHER" id="PTHR28017">
    <property type="entry name" value="DASH COMPLEX SUBUNIT DAD3"/>
    <property type="match status" value="1"/>
</dbReference>
<evidence type="ECO:0000256" key="11">
    <source>
        <dbReference type="ARBA" id="ARBA00022838"/>
    </source>
</evidence>
<dbReference type="Pfam" id="PF08656">
    <property type="entry name" value="DASH_Dad3"/>
    <property type="match status" value="1"/>
</dbReference>
<proteinExistence type="inferred from homology"/>
<keyword evidence="13" id="KW-0539">Nucleus</keyword>
<keyword evidence="19" id="KW-1185">Reference proteome</keyword>
<evidence type="ECO:0000256" key="8">
    <source>
        <dbReference type="ARBA" id="ARBA00022701"/>
    </source>
</evidence>
<keyword evidence="5" id="KW-0158">Chromosome</keyword>
<evidence type="ECO:0000256" key="12">
    <source>
        <dbReference type="ARBA" id="ARBA00023212"/>
    </source>
</evidence>
<dbReference type="GO" id="GO:0072686">
    <property type="term" value="C:mitotic spindle"/>
    <property type="evidence" value="ECO:0007669"/>
    <property type="project" value="InterPro"/>
</dbReference>
<dbReference type="PANTHER" id="PTHR28017:SF1">
    <property type="entry name" value="DASH COMPLEX SUBUNIT DAD3"/>
    <property type="match status" value="1"/>
</dbReference>
<evidence type="ECO:0000313" key="18">
    <source>
        <dbReference type="EMBL" id="GLB34800.1"/>
    </source>
</evidence>
<evidence type="ECO:0000256" key="5">
    <source>
        <dbReference type="ARBA" id="ARBA00022454"/>
    </source>
</evidence>
<accession>A0A9P3PF24</accession>
<evidence type="ECO:0000256" key="6">
    <source>
        <dbReference type="ARBA" id="ARBA00022490"/>
    </source>
</evidence>
<keyword evidence="9" id="KW-0498">Mitosis</keyword>
<gene>
    <name evidence="18" type="ORF">LshimejAT787_0203650</name>
</gene>
<dbReference type="GO" id="GO:0005874">
    <property type="term" value="C:microtubule"/>
    <property type="evidence" value="ECO:0007669"/>
    <property type="project" value="UniProtKB-KW"/>
</dbReference>
<evidence type="ECO:0000256" key="13">
    <source>
        <dbReference type="ARBA" id="ARBA00023242"/>
    </source>
</evidence>
<keyword evidence="11" id="KW-0995">Kinetochore</keyword>
<dbReference type="InterPro" id="IPR013965">
    <property type="entry name" value="DASH_Dad3"/>
</dbReference>
<evidence type="ECO:0000256" key="16">
    <source>
        <dbReference type="ARBA" id="ARBA00044179"/>
    </source>
</evidence>
<evidence type="ECO:0000256" key="4">
    <source>
        <dbReference type="ARBA" id="ARBA00006277"/>
    </source>
</evidence>
<dbReference type="GO" id="GO:0051301">
    <property type="term" value="P:cell division"/>
    <property type="evidence" value="ECO:0007669"/>
    <property type="project" value="UniProtKB-KW"/>
</dbReference>
<comment type="similarity">
    <text evidence="4">Belongs to the DASH complex DAD3 family.</text>
</comment>
<dbReference type="GO" id="GO:0008608">
    <property type="term" value="P:attachment of spindle microtubules to kinetochore"/>
    <property type="evidence" value="ECO:0007669"/>
    <property type="project" value="InterPro"/>
</dbReference>
<dbReference type="Proteomes" id="UP001063166">
    <property type="component" value="Unassembled WGS sequence"/>
</dbReference>
<keyword evidence="6" id="KW-0963">Cytoplasm</keyword>
<evidence type="ECO:0000256" key="9">
    <source>
        <dbReference type="ARBA" id="ARBA00022776"/>
    </source>
</evidence>
<keyword evidence="10" id="KW-0159">Chromosome partition</keyword>
<name>A0A9P3PF24_LYOSH</name>
<sequence>MMRANSNRTTLVLASITSSSGVPQRRDVAAWSRSDPTSHLRIFPVPTNDIFHVNPYESHPSLTATEAEVLWEYAKLAQHVKLVTQKTRFISEEPDQMLLARLRVLEKKMGLVLTLFKASVWGVINEQPVADPSGSYDDSSNDRTVRH</sequence>
<evidence type="ECO:0000256" key="7">
    <source>
        <dbReference type="ARBA" id="ARBA00022618"/>
    </source>
</evidence>
<evidence type="ECO:0000256" key="14">
    <source>
        <dbReference type="ARBA" id="ARBA00023306"/>
    </source>
</evidence>
<keyword evidence="8" id="KW-0493">Microtubule</keyword>
<keyword evidence="15" id="KW-0137">Centromere</keyword>
<evidence type="ECO:0000313" key="19">
    <source>
        <dbReference type="Proteomes" id="UP001063166"/>
    </source>
</evidence>
<keyword evidence="12" id="KW-0206">Cytoskeleton</keyword>
<evidence type="ECO:0000256" key="2">
    <source>
        <dbReference type="ARBA" id="ARBA00004186"/>
    </source>
</evidence>
<organism evidence="18 19">
    <name type="scientific">Lyophyllum shimeji</name>
    <name type="common">Hon-shimeji</name>
    <name type="synonym">Tricholoma shimeji</name>
    <dbReference type="NCBI Taxonomy" id="47721"/>
    <lineage>
        <taxon>Eukaryota</taxon>
        <taxon>Fungi</taxon>
        <taxon>Dikarya</taxon>
        <taxon>Basidiomycota</taxon>
        <taxon>Agaricomycotina</taxon>
        <taxon>Agaricomycetes</taxon>
        <taxon>Agaricomycetidae</taxon>
        <taxon>Agaricales</taxon>
        <taxon>Tricholomatineae</taxon>
        <taxon>Lyophyllaceae</taxon>
        <taxon>Lyophyllum</taxon>
    </lineage>
</organism>
<comment type="caution">
    <text evidence="18">The sequence shown here is derived from an EMBL/GenBank/DDBJ whole genome shotgun (WGS) entry which is preliminary data.</text>
</comment>
<keyword evidence="7" id="KW-0132">Cell division</keyword>
<evidence type="ECO:0000256" key="15">
    <source>
        <dbReference type="ARBA" id="ARBA00023328"/>
    </source>
</evidence>
<dbReference type="GO" id="GO:0051010">
    <property type="term" value="F:microtubule plus-end binding"/>
    <property type="evidence" value="ECO:0007669"/>
    <property type="project" value="TreeGrafter"/>
</dbReference>
<dbReference type="GO" id="GO:0042729">
    <property type="term" value="C:DASH complex"/>
    <property type="evidence" value="ECO:0007669"/>
    <property type="project" value="InterPro"/>
</dbReference>
<evidence type="ECO:0000256" key="3">
    <source>
        <dbReference type="ARBA" id="ARBA00004629"/>
    </source>
</evidence>
<dbReference type="OrthoDB" id="2443965at2759"/>